<protein>
    <submittedName>
        <fullName evidence="1">Uncharacterized protein</fullName>
    </submittedName>
</protein>
<evidence type="ECO:0000313" key="2">
    <source>
        <dbReference type="EMBL" id="PRW86041.1"/>
    </source>
</evidence>
<evidence type="ECO:0000313" key="3">
    <source>
        <dbReference type="Proteomes" id="UP000061348"/>
    </source>
</evidence>
<evidence type="ECO:0000313" key="4">
    <source>
        <dbReference type="Proteomes" id="UP000239731"/>
    </source>
</evidence>
<dbReference type="Proteomes" id="UP000239731">
    <property type="component" value="Unassembled WGS sequence"/>
</dbReference>
<reference evidence="2 4" key="2">
    <citation type="submission" date="2018-03" db="EMBL/GenBank/DDBJ databases">
        <title>Blue discolouration in mozzarella cheese caused by Pseudomonas fluorescens.</title>
        <authorList>
            <person name="Chiesa F."/>
            <person name="Dalmasso A."/>
            <person name="Lomonaco S."/>
        </authorList>
    </citation>
    <scope>NUCLEOTIDE SEQUENCE [LARGE SCALE GENOMIC DNA]</scope>
    <source>
        <strain evidence="2 4">11293</strain>
    </source>
</reference>
<dbReference type="EMBL" id="LCYA01000323">
    <property type="protein sequence ID" value="KWV69165.1"/>
    <property type="molecule type" value="Genomic_DNA"/>
</dbReference>
<dbReference type="Proteomes" id="UP000061348">
    <property type="component" value="Unassembled WGS sequence"/>
</dbReference>
<reference evidence="1 3" key="1">
    <citation type="submission" date="2015-05" db="EMBL/GenBank/DDBJ databases">
        <title>A genomic and transcriptomic approach to investigate the blue pigment phenotype in Pseudomonas fluorescens.</title>
        <authorList>
            <person name="Andreani N.A."/>
            <person name="Cardazzo B."/>
        </authorList>
    </citation>
    <scope>NUCLEOTIDE SEQUENCE [LARGE SCALE GENOMIC DNA]</scope>
    <source>
        <strain evidence="1 3">Ps_22</strain>
    </source>
</reference>
<evidence type="ECO:0000313" key="1">
    <source>
        <dbReference type="EMBL" id="KWV69165.1"/>
    </source>
</evidence>
<comment type="caution">
    <text evidence="1">The sequence shown here is derived from an EMBL/GenBank/DDBJ whole genome shotgun (WGS) entry which is preliminary data.</text>
</comment>
<sequence>MLDTRDAGHHCRRLTDFQLKRIIYAQDWPYDSSITGYLSDALFVGNTCIAIVFDHSRKGPREQFKDGHMIRTSHILSVHKEGRFWVLTTLNSLYVVASFKRQLGRRTFKKLDAFERLKTCVE</sequence>
<organism evidence="1 3">
    <name type="scientific">Pseudomonas fluorescens</name>
    <dbReference type="NCBI Taxonomy" id="294"/>
    <lineage>
        <taxon>Bacteria</taxon>
        <taxon>Pseudomonadati</taxon>
        <taxon>Pseudomonadota</taxon>
        <taxon>Gammaproteobacteria</taxon>
        <taxon>Pseudomonadales</taxon>
        <taxon>Pseudomonadaceae</taxon>
        <taxon>Pseudomonas</taxon>
    </lineage>
</organism>
<accession>A0A109KH65</accession>
<dbReference type="AlphaFoldDB" id="A0A109KH65"/>
<dbReference type="EMBL" id="PVUH01000022">
    <property type="protein sequence ID" value="PRW86041.1"/>
    <property type="molecule type" value="Genomic_DNA"/>
</dbReference>
<dbReference type="PATRIC" id="fig|294.194.peg.6993"/>
<gene>
    <name evidence="2" type="ORF">C7A10_25910</name>
    <name evidence="1" type="ORF">PFLmoz3_06281</name>
</gene>
<name>A0A109KH65_PSEFL</name>
<proteinExistence type="predicted"/>